<keyword evidence="4" id="KW-1185">Reference proteome</keyword>
<feature type="transmembrane region" description="Helical" evidence="2">
    <location>
        <begin position="453"/>
        <end position="476"/>
    </location>
</feature>
<feature type="transmembrane region" description="Helical" evidence="2">
    <location>
        <begin position="635"/>
        <end position="653"/>
    </location>
</feature>
<name>A0AAE9YC77_9ACTN</name>
<feature type="transmembrane region" description="Helical" evidence="2">
    <location>
        <begin position="572"/>
        <end position="590"/>
    </location>
</feature>
<feature type="transmembrane region" description="Helical" evidence="2">
    <location>
        <begin position="523"/>
        <end position="540"/>
    </location>
</feature>
<feature type="transmembrane region" description="Helical" evidence="2">
    <location>
        <begin position="424"/>
        <end position="444"/>
    </location>
</feature>
<feature type="transmembrane region" description="Helical" evidence="2">
    <location>
        <begin position="688"/>
        <end position="708"/>
    </location>
</feature>
<sequence length="778" mass="79212">MNVRAWARAGRMPALVGAVVVVGALATAPLRPHASGSPVPSAERVVVVAVPGLVASDLGTGLLPTLDRLAGEGAVSAVATRTLSSRPSAEEAYLSLSAGTRVAADVDRDGTVTVSSDSPTDPGLLGDELHEAGVSTTVIGPDAAVSALADSDGAVDTVVPPEDYVVYEGGRTRSDPTAIVRLLRPALAEPSVTLIDTGDTTRAARRRDALRLRDQRAREQGAPEVDQPDVDEGELLRRQALTDLEPTLRGVAAEVERAPGTLLAILGLTPTAVAPELSPLVLSGDGVPTGIASSPATDRPGLVTIVDVTPTVLESVGASPSVAMTGRPVVLDPTDDGLAVVERIDEVARSTTQAYGPSITSLFTVQTLALAILSLWLFETRRRPGWNPRWWGGLMGAVLLTLASWPAATFLAGLRPSGLPSPGWSVAVTWGIAAAMGISALALGRRGPPARSLFLVAAATTLVIGIDIVTGARLQASTVLGHTAVAASRFHGVGNAAFGAFAAAALVTAALVVALGRDRRRDVCTAAAILGVVLVLDVAPSLGADFGGVLSFVPASILLLVVLVGRRIRPRVIGFALLAVALGVVAVVGADLLRPAGSRTHIGEFALDVLRDPAELWATITRKWAVNMESLERTTWTRTLPAIAVALAVTLLSPRRRAAFRRTSPTGPAFLAVASLAGLGFLTNDSGLLVLGVAAVWLVPLVVIPSLAADTGILGPPPALAGAAPAPEASPVAGAAGPPPASPPAPTAAPPPDAEADDRPDGEPAGAGGRRGRGAPRP</sequence>
<proteinExistence type="predicted"/>
<organism evidence="3 4">
    <name type="scientific">Iamia majanohamensis</name>
    <dbReference type="NCBI Taxonomy" id="467976"/>
    <lineage>
        <taxon>Bacteria</taxon>
        <taxon>Bacillati</taxon>
        <taxon>Actinomycetota</taxon>
        <taxon>Acidimicrobiia</taxon>
        <taxon>Acidimicrobiales</taxon>
        <taxon>Iamiaceae</taxon>
        <taxon>Iamia</taxon>
    </lineage>
</organism>
<evidence type="ECO:0000313" key="4">
    <source>
        <dbReference type="Proteomes" id="UP001216390"/>
    </source>
</evidence>
<feature type="transmembrane region" description="Helical" evidence="2">
    <location>
        <begin position="546"/>
        <end position="565"/>
    </location>
</feature>
<feature type="compositionally biased region" description="Pro residues" evidence="1">
    <location>
        <begin position="737"/>
        <end position="753"/>
    </location>
</feature>
<keyword evidence="2" id="KW-1133">Transmembrane helix</keyword>
<gene>
    <name evidence="3" type="ORF">PO878_17050</name>
</gene>
<protein>
    <submittedName>
        <fullName evidence="3">Uncharacterized protein</fullName>
    </submittedName>
</protein>
<dbReference type="Proteomes" id="UP001216390">
    <property type="component" value="Chromosome"/>
</dbReference>
<dbReference type="RefSeq" id="WP_272735736.1">
    <property type="nucleotide sequence ID" value="NZ_CP116942.1"/>
</dbReference>
<feature type="transmembrane region" description="Helical" evidence="2">
    <location>
        <begin position="359"/>
        <end position="378"/>
    </location>
</feature>
<reference evidence="3" key="1">
    <citation type="submission" date="2023-01" db="EMBL/GenBank/DDBJ databases">
        <title>The diversity of Class Acidimicrobiia in South China Sea sediment environments and the proposal of Iamia marina sp. nov., a novel species of the genus Iamia.</title>
        <authorList>
            <person name="He Y."/>
            <person name="Tian X."/>
        </authorList>
    </citation>
    <scope>NUCLEOTIDE SEQUENCE</scope>
    <source>
        <strain evidence="3">DSM 19957</strain>
    </source>
</reference>
<feature type="transmembrane region" description="Helical" evidence="2">
    <location>
        <begin position="496"/>
        <end position="516"/>
    </location>
</feature>
<keyword evidence="2" id="KW-0812">Transmembrane</keyword>
<dbReference type="EMBL" id="CP116942">
    <property type="protein sequence ID" value="WCO66212.1"/>
    <property type="molecule type" value="Genomic_DNA"/>
</dbReference>
<evidence type="ECO:0000256" key="2">
    <source>
        <dbReference type="SAM" id="Phobius"/>
    </source>
</evidence>
<feature type="region of interest" description="Disordered" evidence="1">
    <location>
        <begin position="722"/>
        <end position="778"/>
    </location>
</feature>
<evidence type="ECO:0000256" key="1">
    <source>
        <dbReference type="SAM" id="MobiDB-lite"/>
    </source>
</evidence>
<feature type="transmembrane region" description="Helical" evidence="2">
    <location>
        <begin position="390"/>
        <end position="412"/>
    </location>
</feature>
<dbReference type="KEGG" id="ima:PO878_17050"/>
<dbReference type="AlphaFoldDB" id="A0AAE9YC77"/>
<accession>A0AAE9YC77</accession>
<feature type="compositionally biased region" description="Low complexity" evidence="1">
    <location>
        <begin position="722"/>
        <end position="736"/>
    </location>
</feature>
<keyword evidence="2" id="KW-0472">Membrane</keyword>
<evidence type="ECO:0000313" key="3">
    <source>
        <dbReference type="EMBL" id="WCO66212.1"/>
    </source>
</evidence>
<dbReference type="SUPFAM" id="SSF53649">
    <property type="entry name" value="Alkaline phosphatase-like"/>
    <property type="match status" value="1"/>
</dbReference>
<dbReference type="InterPro" id="IPR017850">
    <property type="entry name" value="Alkaline_phosphatase_core_sf"/>
</dbReference>